<protein>
    <submittedName>
        <fullName evidence="4">Type VI secretion system tip protein VgrG</fullName>
    </submittedName>
</protein>
<comment type="caution">
    <text evidence="4">The sequence shown here is derived from an EMBL/GenBank/DDBJ whole genome shotgun (WGS) entry which is preliminary data.</text>
</comment>
<dbReference type="Pfam" id="PF05954">
    <property type="entry name" value="Phage_GPD"/>
    <property type="match status" value="1"/>
</dbReference>
<proteinExistence type="inferred from homology"/>
<feature type="domain" description="Gp5/Type VI secretion system Vgr C-terminal trimerisation" evidence="3">
    <location>
        <begin position="477"/>
        <end position="577"/>
    </location>
</feature>
<dbReference type="Gene3D" id="3.55.50.10">
    <property type="entry name" value="Baseplate protein-like domains"/>
    <property type="match status" value="1"/>
</dbReference>
<dbReference type="Gene3D" id="2.30.110.50">
    <property type="match status" value="1"/>
</dbReference>
<dbReference type="Pfam" id="PF04717">
    <property type="entry name" value="Phage_base_V"/>
    <property type="match status" value="1"/>
</dbReference>
<dbReference type="NCBIfam" id="TIGR03361">
    <property type="entry name" value="VI_Rhs_Vgr"/>
    <property type="match status" value="1"/>
</dbReference>
<dbReference type="Gene3D" id="2.40.50.230">
    <property type="entry name" value="Gp5 N-terminal domain"/>
    <property type="match status" value="1"/>
</dbReference>
<dbReference type="PANTHER" id="PTHR32305:SF11">
    <property type="entry name" value="TYPE VI SECRETION SYSTEM SPIKE PROTEIN VGRG3"/>
    <property type="match status" value="1"/>
</dbReference>
<keyword evidence="5" id="KW-1185">Reference proteome</keyword>
<organism evidence="4 5">
    <name type="scientific">Vibrio sinensis</name>
    <dbReference type="NCBI Taxonomy" id="2302434"/>
    <lineage>
        <taxon>Bacteria</taxon>
        <taxon>Pseudomonadati</taxon>
        <taxon>Pseudomonadota</taxon>
        <taxon>Gammaproteobacteria</taxon>
        <taxon>Vibrionales</taxon>
        <taxon>Vibrionaceae</taxon>
        <taxon>Vibrio</taxon>
    </lineage>
</organism>
<dbReference type="Proteomes" id="UP000273252">
    <property type="component" value="Unassembled WGS sequence"/>
</dbReference>
<dbReference type="Pfam" id="PF22178">
    <property type="entry name" value="Gp5_trimer_C"/>
    <property type="match status" value="1"/>
</dbReference>
<dbReference type="InterPro" id="IPR050708">
    <property type="entry name" value="T6SS_VgrG/RHS"/>
</dbReference>
<dbReference type="AlphaFoldDB" id="A0A3A6R2C5"/>
<dbReference type="SUPFAM" id="SSF69279">
    <property type="entry name" value="Phage tail proteins"/>
    <property type="match status" value="2"/>
</dbReference>
<dbReference type="InterPro" id="IPR054030">
    <property type="entry name" value="Gp5_Vgr_C"/>
</dbReference>
<evidence type="ECO:0000313" key="4">
    <source>
        <dbReference type="EMBL" id="RJX70147.1"/>
    </source>
</evidence>
<sequence>MATLTYTLTLDGVQDDSLVVRSFDGQESLSESVFHAQACYGFRYEIELASRRSDLLPDDVVDKPAELRLYRNGQLTQRVHGIVRQFTQGDIGHHHTFYSLTLVPALERLSLRHNSRIFQKQTVPEIISVLLQEMDIQDYAFALSRDYQAREFCVQYRETDLAFVQRLAAEKGLVYSFEHIEGKHTVIFSDSSELLPALGEPVPYNALSGGVVDTPYISAIKKRTQSETASVALQDYSFKKPSYGFLQKPQGTDMAYQRDSYEHFDYPGRYKDDNNGKAFSQIRLESLRREAHLAFGKSNQPLLRAGYRFQLQEHLNPEFNREWLVVSVSRQGEQPQALEESGGNGATTYHNTFTLIPAIYTWRAEPQAKPQVDGPMIALVVGPKGEEIFCDEHGRVKLHFPWDRYSNGDEHSSCWVRVSQGWAGSQYGMMAIPRIGHEVIVSFLNGDPDQPIVTGRTYHATNTPPYDLPEHKTKTILRSETHQGEGFNELSFEDQAQSEKVYLHAQKDFEADVLNDHTTHIKHDKHLTVDNDRFTEIKNHDHLTVLGESRSKITQDQSVVVDGSIHIKAGRVLVNEAANEIHIKAGEKVVIESSSEITVKAGGSFVKIDAGGVHLVGPAINLNSGGSASSGSGFGGQVAALPLGVESLKVDSVFSDLNIIALEQSMPLHQQVLTDLVSGTAITQLCQKKTDGSCPLSDCPCREGE</sequence>
<dbReference type="EMBL" id="QVMU01000012">
    <property type="protein sequence ID" value="RJX70147.1"/>
    <property type="molecule type" value="Genomic_DNA"/>
</dbReference>
<gene>
    <name evidence="4" type="ORF">DZ860_13375</name>
</gene>
<accession>A0A3A6R2C5</accession>
<name>A0A3A6R2C5_9VIBR</name>
<dbReference type="InterPro" id="IPR037026">
    <property type="entry name" value="Vgr_OB-fold_dom_sf"/>
</dbReference>
<dbReference type="NCBIfam" id="TIGR01646">
    <property type="entry name" value="vgr_GE"/>
    <property type="match status" value="1"/>
</dbReference>
<dbReference type="InterPro" id="IPR017847">
    <property type="entry name" value="T6SS_RhsGE_Vgr_subset"/>
</dbReference>
<evidence type="ECO:0000259" key="3">
    <source>
        <dbReference type="Pfam" id="PF22178"/>
    </source>
</evidence>
<dbReference type="Gene3D" id="4.10.220.110">
    <property type="match status" value="1"/>
</dbReference>
<comment type="similarity">
    <text evidence="1">Belongs to the VgrG protein family.</text>
</comment>
<feature type="domain" description="Gp5/Type VI secretion system Vgr protein OB-fold" evidence="2">
    <location>
        <begin position="392"/>
        <end position="458"/>
    </location>
</feature>
<dbReference type="InterPro" id="IPR006531">
    <property type="entry name" value="Gp5/Vgr_OB"/>
</dbReference>
<dbReference type="PANTHER" id="PTHR32305">
    <property type="match status" value="1"/>
</dbReference>
<evidence type="ECO:0000259" key="2">
    <source>
        <dbReference type="Pfam" id="PF04717"/>
    </source>
</evidence>
<dbReference type="OrthoDB" id="9762420at2"/>
<dbReference type="SUPFAM" id="SSF69255">
    <property type="entry name" value="gp5 N-terminal domain-like"/>
    <property type="match status" value="1"/>
</dbReference>
<reference evidence="4 5" key="1">
    <citation type="submission" date="2018-08" db="EMBL/GenBank/DDBJ databases">
        <title>Vibrio isolated from the Eastern China Marginal Seas.</title>
        <authorList>
            <person name="Li Y."/>
        </authorList>
    </citation>
    <scope>NUCLEOTIDE SEQUENCE [LARGE SCALE GENOMIC DNA]</scope>
    <source>
        <strain evidence="4 5">BEI233</strain>
    </source>
</reference>
<evidence type="ECO:0000256" key="1">
    <source>
        <dbReference type="ARBA" id="ARBA00005558"/>
    </source>
</evidence>
<evidence type="ECO:0000313" key="5">
    <source>
        <dbReference type="Proteomes" id="UP000273252"/>
    </source>
</evidence>
<dbReference type="InterPro" id="IPR006533">
    <property type="entry name" value="T6SS_Vgr_RhsGE"/>
</dbReference>
<dbReference type="SUPFAM" id="SSF69349">
    <property type="entry name" value="Phage fibre proteins"/>
    <property type="match status" value="1"/>
</dbReference>
<dbReference type="RefSeq" id="WP_120032087.1">
    <property type="nucleotide sequence ID" value="NZ_QVMU01000012.1"/>
</dbReference>